<accession>A0A518BX39</accession>
<gene>
    <name evidence="1" type="ORF">Pan265_13920</name>
</gene>
<dbReference type="KEGG" id="mcad:Pan265_13920"/>
<protein>
    <submittedName>
        <fullName evidence="1">Uncharacterized protein</fullName>
    </submittedName>
</protein>
<sequence>MENLQYGELPTAAEDDIFLENDTDENGNLAPGYVWWQ</sequence>
<dbReference type="AlphaFoldDB" id="A0A518BX39"/>
<dbReference type="Proteomes" id="UP000320386">
    <property type="component" value="Chromosome"/>
</dbReference>
<name>A0A518BX39_9BACT</name>
<dbReference type="EMBL" id="CP036280">
    <property type="protein sequence ID" value="QDU71542.1"/>
    <property type="molecule type" value="Genomic_DNA"/>
</dbReference>
<evidence type="ECO:0000313" key="2">
    <source>
        <dbReference type="Proteomes" id="UP000320386"/>
    </source>
</evidence>
<proteinExistence type="predicted"/>
<evidence type="ECO:0000313" key="1">
    <source>
        <dbReference type="EMBL" id="QDU71542.1"/>
    </source>
</evidence>
<organism evidence="1 2">
    <name type="scientific">Mucisphaera calidilacus</name>
    <dbReference type="NCBI Taxonomy" id="2527982"/>
    <lineage>
        <taxon>Bacteria</taxon>
        <taxon>Pseudomonadati</taxon>
        <taxon>Planctomycetota</taxon>
        <taxon>Phycisphaerae</taxon>
        <taxon>Phycisphaerales</taxon>
        <taxon>Phycisphaeraceae</taxon>
        <taxon>Mucisphaera</taxon>
    </lineage>
</organism>
<reference evidence="1 2" key="1">
    <citation type="submission" date="2019-02" db="EMBL/GenBank/DDBJ databases">
        <title>Deep-cultivation of Planctomycetes and their phenomic and genomic characterization uncovers novel biology.</title>
        <authorList>
            <person name="Wiegand S."/>
            <person name="Jogler M."/>
            <person name="Boedeker C."/>
            <person name="Pinto D."/>
            <person name="Vollmers J."/>
            <person name="Rivas-Marin E."/>
            <person name="Kohn T."/>
            <person name="Peeters S.H."/>
            <person name="Heuer A."/>
            <person name="Rast P."/>
            <person name="Oberbeckmann S."/>
            <person name="Bunk B."/>
            <person name="Jeske O."/>
            <person name="Meyerdierks A."/>
            <person name="Storesund J.E."/>
            <person name="Kallscheuer N."/>
            <person name="Luecker S."/>
            <person name="Lage O.M."/>
            <person name="Pohl T."/>
            <person name="Merkel B.J."/>
            <person name="Hornburger P."/>
            <person name="Mueller R.-W."/>
            <person name="Bruemmer F."/>
            <person name="Labrenz M."/>
            <person name="Spormann A.M."/>
            <person name="Op den Camp H."/>
            <person name="Overmann J."/>
            <person name="Amann R."/>
            <person name="Jetten M.S.M."/>
            <person name="Mascher T."/>
            <person name="Medema M.H."/>
            <person name="Devos D.P."/>
            <person name="Kaster A.-K."/>
            <person name="Ovreas L."/>
            <person name="Rohde M."/>
            <person name="Galperin M.Y."/>
            <person name="Jogler C."/>
        </authorList>
    </citation>
    <scope>NUCLEOTIDE SEQUENCE [LARGE SCALE GENOMIC DNA]</scope>
    <source>
        <strain evidence="1 2">Pan265</strain>
    </source>
</reference>
<keyword evidence="2" id="KW-1185">Reference proteome</keyword>